<feature type="transmembrane region" description="Helical" evidence="8">
    <location>
        <begin position="589"/>
        <end position="609"/>
    </location>
</feature>
<proteinExistence type="inferred from homology"/>
<keyword evidence="6" id="KW-0406">Ion transport</keyword>
<dbReference type="AlphaFoldDB" id="A0A0S2W7V0"/>
<dbReference type="EMBL" id="CP011307">
    <property type="protein sequence ID" value="ALP95441.1"/>
    <property type="molecule type" value="Genomic_DNA"/>
</dbReference>
<dbReference type="GO" id="GO:0051117">
    <property type="term" value="F:ATPase binding"/>
    <property type="evidence" value="ECO:0007669"/>
    <property type="project" value="TreeGrafter"/>
</dbReference>
<evidence type="ECO:0000256" key="4">
    <source>
        <dbReference type="ARBA" id="ARBA00022692"/>
    </source>
</evidence>
<dbReference type="GO" id="GO:0046961">
    <property type="term" value="F:proton-transporting ATPase activity, rotational mechanism"/>
    <property type="evidence" value="ECO:0007669"/>
    <property type="project" value="InterPro"/>
</dbReference>
<evidence type="ECO:0000256" key="5">
    <source>
        <dbReference type="ARBA" id="ARBA00022989"/>
    </source>
</evidence>
<evidence type="ECO:0000313" key="9">
    <source>
        <dbReference type="EMBL" id="ALP95441.1"/>
    </source>
</evidence>
<keyword evidence="9" id="KW-0378">Hydrolase</keyword>
<evidence type="ECO:0000313" key="10">
    <source>
        <dbReference type="Proteomes" id="UP000064844"/>
    </source>
</evidence>
<evidence type="ECO:0000256" key="3">
    <source>
        <dbReference type="ARBA" id="ARBA00022448"/>
    </source>
</evidence>
<dbReference type="GO" id="GO:0007035">
    <property type="term" value="P:vacuolar acidification"/>
    <property type="evidence" value="ECO:0007669"/>
    <property type="project" value="TreeGrafter"/>
</dbReference>
<keyword evidence="3" id="KW-0813">Transport</keyword>
<dbReference type="GO" id="GO:0033179">
    <property type="term" value="C:proton-transporting V-type ATPase, V0 domain"/>
    <property type="evidence" value="ECO:0007669"/>
    <property type="project" value="InterPro"/>
</dbReference>
<evidence type="ECO:0000256" key="1">
    <source>
        <dbReference type="ARBA" id="ARBA00004141"/>
    </source>
</evidence>
<dbReference type="Gene3D" id="3.30.70.2750">
    <property type="match status" value="1"/>
</dbReference>
<dbReference type="GO" id="GO:0016471">
    <property type="term" value="C:vacuolar proton-transporting V-type ATPase complex"/>
    <property type="evidence" value="ECO:0007669"/>
    <property type="project" value="TreeGrafter"/>
</dbReference>
<dbReference type="Pfam" id="PF01496">
    <property type="entry name" value="V_ATPase_I"/>
    <property type="match status" value="1"/>
</dbReference>
<feature type="transmembrane region" description="Helical" evidence="8">
    <location>
        <begin position="364"/>
        <end position="390"/>
    </location>
</feature>
<feature type="transmembrane region" description="Helical" evidence="8">
    <location>
        <begin position="514"/>
        <end position="531"/>
    </location>
</feature>
<evidence type="ECO:0000256" key="6">
    <source>
        <dbReference type="ARBA" id="ARBA00023065"/>
    </source>
</evidence>
<dbReference type="PATRIC" id="fig|1297617.4.peg.3131"/>
<evidence type="ECO:0000256" key="7">
    <source>
        <dbReference type="ARBA" id="ARBA00023136"/>
    </source>
</evidence>
<comment type="subcellular location">
    <subcellularLocation>
        <location evidence="1">Membrane</location>
        <topology evidence="1">Multi-pass membrane protein</topology>
    </subcellularLocation>
</comment>
<dbReference type="eggNOG" id="COG1269">
    <property type="taxonomic scope" value="Bacteria"/>
</dbReference>
<name>A0A0S2W7V0_9FIRM</name>
<feature type="transmembrane region" description="Helical" evidence="8">
    <location>
        <begin position="565"/>
        <end position="583"/>
    </location>
</feature>
<accession>A0A0S2W7V0</accession>
<dbReference type="STRING" id="1297617.IB211_03050"/>
<dbReference type="EC" id="3.6.3.14" evidence="9"/>
<gene>
    <name evidence="9" type="ORF">IB211_03050</name>
</gene>
<dbReference type="Gene3D" id="3.30.70.2170">
    <property type="match status" value="1"/>
</dbReference>
<evidence type="ECO:0000256" key="2">
    <source>
        <dbReference type="ARBA" id="ARBA00009904"/>
    </source>
</evidence>
<protein>
    <submittedName>
        <fullName evidence="9">V-type ATP synthase subunit I</fullName>
        <ecNumber evidence="9">3.6.3.14</ecNumber>
    </submittedName>
</protein>
<sequence>MSIVKMKRLRLFGMAAHREELLRQLQHLGCVQVREPTDCLEDPDWSAFIRVDDTALADTRARADALRAALELLNRYASSKGGLFSPRPEITEGQLFDDQARREALDAAERITGHEARINAIYAEQSKLAAQKASLAPWLELEVDLNTPSTREVSVTFGAFPGSADRQAVERALATATELAQLTWAGHDREFQYVLLLCHRKAEEEALDLLKGFGFTPSSLRGWEGTARANTDRIEARLAELGRELEACRAAISGEAVHREDLKLCMDRMTQDIQREEVKGRLLASQTTIFLEGWVPAESLPRLESLLSRYPTAWEASDPQPEEYPSVPIQLKNNALTRPLNMVTNMYVLPAYDGVDPNPLMAPFFIFFFGLMMADMAYGILMVLGAVFMFRVMRPKGGMRDFAGLLLLCGISTFIMGALTGGFLGDFIPQLAKIINPNTTLTELPALFTPLNDTLAILVGSLALGLIQIITGMIISVVRKVQAGQVADAIWGEVTWWIILAGIALAVLGIGSVGGYPVVLIVGLVMLLYAGTRNAKGFGKITSLIGTVYNGATGFFSDILSYARLMALMLAGSVIAQVFNTLGSVTGNVIGFVIISLIGNMLNFALNLLGCYVHDLRLQCLEFFNRFYKEGGKPFRPLLIQTKYVDIKEEN</sequence>
<reference evidence="10" key="2">
    <citation type="submission" date="2015-04" db="EMBL/GenBank/DDBJ databases">
        <title>A butyrogenic pathway from the amino acid lysine in a human gut commensal.</title>
        <authorList>
            <person name="de Vos W.M."/>
            <person name="Bui N.T.P."/>
            <person name="Plugge C.M."/>
            <person name="Ritari J."/>
        </authorList>
    </citation>
    <scope>NUCLEOTIDE SEQUENCE [LARGE SCALE GENOMIC DNA]</scope>
    <source>
        <strain evidence="10">AF211</strain>
    </source>
</reference>
<keyword evidence="7 8" id="KW-0472">Membrane</keyword>
<reference evidence="9 10" key="1">
    <citation type="journal article" date="2015" name="Nat. Commun.">
        <title>Production of butyrate from lysine and the Amadori product fructoselysine by a human gut commensal.</title>
        <authorList>
            <person name="Bui T.P."/>
            <person name="Ritari J."/>
            <person name="Boeren S."/>
            <person name="de Waard P."/>
            <person name="Plugge C.M."/>
            <person name="de Vos W.M."/>
        </authorList>
    </citation>
    <scope>NUCLEOTIDE SEQUENCE [LARGE SCALE GENOMIC DNA]</scope>
    <source>
        <strain evidence="9 10">AF211</strain>
    </source>
</reference>
<organism evidence="9 10">
    <name type="scientific">Intestinimonas butyriciproducens</name>
    <dbReference type="NCBI Taxonomy" id="1297617"/>
    <lineage>
        <taxon>Bacteria</taxon>
        <taxon>Bacillati</taxon>
        <taxon>Bacillota</taxon>
        <taxon>Clostridia</taxon>
        <taxon>Eubacteriales</taxon>
        <taxon>Intestinimonas</taxon>
    </lineage>
</organism>
<feature type="transmembrane region" description="Helical" evidence="8">
    <location>
        <begin position="490"/>
        <end position="508"/>
    </location>
</feature>
<dbReference type="GO" id="GO:0016787">
    <property type="term" value="F:hydrolase activity"/>
    <property type="evidence" value="ECO:0007669"/>
    <property type="project" value="UniProtKB-KW"/>
</dbReference>
<feature type="transmembrane region" description="Helical" evidence="8">
    <location>
        <begin position="455"/>
        <end position="478"/>
    </location>
</feature>
<dbReference type="RefSeq" id="WP_058118501.1">
    <property type="nucleotide sequence ID" value="NZ_CP011307.1"/>
</dbReference>
<feature type="transmembrane region" description="Helical" evidence="8">
    <location>
        <begin position="402"/>
        <end position="424"/>
    </location>
</feature>
<keyword evidence="5 8" id="KW-1133">Transmembrane helix</keyword>
<keyword evidence="4 8" id="KW-0812">Transmembrane</keyword>
<dbReference type="Proteomes" id="UP000064844">
    <property type="component" value="Chromosome"/>
</dbReference>
<keyword evidence="10" id="KW-1185">Reference proteome</keyword>
<dbReference type="PANTHER" id="PTHR11629">
    <property type="entry name" value="VACUOLAR PROTON ATPASES"/>
    <property type="match status" value="1"/>
</dbReference>
<dbReference type="InterPro" id="IPR002490">
    <property type="entry name" value="V-ATPase_116kDa_su"/>
</dbReference>
<evidence type="ECO:0000256" key="8">
    <source>
        <dbReference type="SAM" id="Phobius"/>
    </source>
</evidence>
<dbReference type="KEGG" id="ibu:IB211_03050"/>
<dbReference type="Gene3D" id="1.20.1460.20">
    <property type="match status" value="1"/>
</dbReference>
<dbReference type="PANTHER" id="PTHR11629:SF63">
    <property type="entry name" value="V-TYPE PROTON ATPASE SUBUNIT A"/>
    <property type="match status" value="1"/>
</dbReference>
<comment type="similarity">
    <text evidence="2">Belongs to the V-ATPase 116 kDa subunit family.</text>
</comment>